<proteinExistence type="predicted"/>
<accession>A0A7J3QE66</accession>
<gene>
    <name evidence="1" type="ORF">ENV02_00245</name>
</gene>
<dbReference type="AlphaFoldDB" id="A0A7J3QE66"/>
<protein>
    <submittedName>
        <fullName evidence="1">Uncharacterized protein</fullName>
    </submittedName>
</protein>
<evidence type="ECO:0000313" key="1">
    <source>
        <dbReference type="EMBL" id="HGV66232.1"/>
    </source>
</evidence>
<comment type="caution">
    <text evidence="1">The sequence shown here is derived from an EMBL/GenBank/DDBJ whole genome shotgun (WGS) entry which is preliminary data.</text>
</comment>
<organism evidence="1">
    <name type="scientific">Ignisphaera aggregans</name>
    <dbReference type="NCBI Taxonomy" id="334771"/>
    <lineage>
        <taxon>Archaea</taxon>
        <taxon>Thermoproteota</taxon>
        <taxon>Thermoprotei</taxon>
        <taxon>Desulfurococcales</taxon>
        <taxon>Desulfurococcaceae</taxon>
        <taxon>Ignisphaera</taxon>
    </lineage>
</organism>
<dbReference type="EMBL" id="DTET01000010">
    <property type="protein sequence ID" value="HGV66232.1"/>
    <property type="molecule type" value="Genomic_DNA"/>
</dbReference>
<name>A0A7J3QE66_9CREN</name>
<reference evidence="1" key="1">
    <citation type="journal article" date="2020" name="mSystems">
        <title>Genome- and Community-Level Interaction Insights into Carbon Utilization and Element Cycling Functions of Hydrothermarchaeota in Hydrothermal Sediment.</title>
        <authorList>
            <person name="Zhou Z."/>
            <person name="Liu Y."/>
            <person name="Xu W."/>
            <person name="Pan J."/>
            <person name="Luo Z.H."/>
            <person name="Li M."/>
        </authorList>
    </citation>
    <scope>NUCLEOTIDE SEQUENCE [LARGE SCALE GENOMIC DNA]</scope>
    <source>
        <strain evidence="1">SpSt-721</strain>
    </source>
</reference>
<sequence length="263" mass="30284">MELKYYKELISKLDLLASITAIFGTTLSYVDITSLASRYYVSVHDVLLPVAIEDKINLTYKAFLEPIANIYLHEHKVYAIIKNSKESYFLDNTQWNRISVIDLMQNEKFTAIAAASIAEKMYLLPTEKGIARILPSNLKTYVDTAYNMIKRIRDDYHDIMQQIENNKYLYPSGSKKPIEIVLWLKKASADNIKEISYVKGVSLRAFKVSFIDYEIEIKIYRIESVIEAVRALEKFITSNVLASMYKNIERAIKILLTAINIIG</sequence>